<dbReference type="Gene3D" id="3.40.190.170">
    <property type="entry name" value="Bacterial extracellular solute-binding protein, family 7"/>
    <property type="match status" value="1"/>
</dbReference>
<feature type="signal peptide" evidence="2">
    <location>
        <begin position="1"/>
        <end position="19"/>
    </location>
</feature>
<evidence type="ECO:0000313" key="4">
    <source>
        <dbReference type="Proteomes" id="UP001610063"/>
    </source>
</evidence>
<dbReference type="CDD" id="cd13671">
    <property type="entry name" value="PBP2_TRAP_SBP_like_3"/>
    <property type="match status" value="1"/>
</dbReference>
<dbReference type="InterPro" id="IPR038404">
    <property type="entry name" value="TRAP_DctP_sf"/>
</dbReference>
<dbReference type="InterPro" id="IPR018389">
    <property type="entry name" value="DctP_fam"/>
</dbReference>
<dbReference type="SUPFAM" id="SSF53850">
    <property type="entry name" value="Periplasmic binding protein-like II"/>
    <property type="match status" value="1"/>
</dbReference>
<comment type="caution">
    <text evidence="3">The sequence shown here is derived from an EMBL/GenBank/DDBJ whole genome shotgun (WGS) entry which is preliminary data.</text>
</comment>
<dbReference type="Pfam" id="PF03480">
    <property type="entry name" value="DctP"/>
    <property type="match status" value="1"/>
</dbReference>
<dbReference type="NCBIfam" id="NF037995">
    <property type="entry name" value="TRAP_S1"/>
    <property type="match status" value="1"/>
</dbReference>
<dbReference type="EMBL" id="JBIPKE010000005">
    <property type="protein sequence ID" value="MFH6981849.1"/>
    <property type="molecule type" value="Genomic_DNA"/>
</dbReference>
<keyword evidence="1 2" id="KW-0732">Signal</keyword>
<dbReference type="RefSeq" id="WP_159584390.1">
    <property type="nucleotide sequence ID" value="NZ_JBIPKE010000005.1"/>
</dbReference>
<dbReference type="InterPro" id="IPR004682">
    <property type="entry name" value="TRAP_DctP"/>
</dbReference>
<protein>
    <submittedName>
        <fullName evidence="3">TRAP transporter substrate-binding protein</fullName>
    </submittedName>
</protein>
<reference evidence="3 4" key="1">
    <citation type="journal article" date="2013" name="Int. J. Syst. Evol. Microbiol.">
        <title>Marinoscillum luteum sp. nov., isolated from marine sediment.</title>
        <authorList>
            <person name="Cha I.T."/>
            <person name="Park S.J."/>
            <person name="Kim S.J."/>
            <person name="Kim J.G."/>
            <person name="Jung M.Y."/>
            <person name="Shin K.S."/>
            <person name="Kwon K.K."/>
            <person name="Yang S.H."/>
            <person name="Seo Y.S."/>
            <person name="Rhee S.K."/>
        </authorList>
    </citation>
    <scope>NUCLEOTIDE SEQUENCE [LARGE SCALE GENOMIC DNA]</scope>
    <source>
        <strain evidence="3 4">KCTC 23939</strain>
    </source>
</reference>
<dbReference type="NCBIfam" id="TIGR00787">
    <property type="entry name" value="dctP"/>
    <property type="match status" value="1"/>
</dbReference>
<feature type="chain" id="PRO_5046441635" evidence="2">
    <location>
        <begin position="20"/>
        <end position="325"/>
    </location>
</feature>
<proteinExistence type="predicted"/>
<gene>
    <name evidence="3" type="ORF">ACHKAR_00290</name>
</gene>
<dbReference type="Proteomes" id="UP001610063">
    <property type="component" value="Unassembled WGS sequence"/>
</dbReference>
<organism evidence="3 4">
    <name type="scientific">Marinoscillum luteum</name>
    <dbReference type="NCBI Taxonomy" id="861051"/>
    <lineage>
        <taxon>Bacteria</taxon>
        <taxon>Pseudomonadati</taxon>
        <taxon>Bacteroidota</taxon>
        <taxon>Cytophagia</taxon>
        <taxon>Cytophagales</taxon>
        <taxon>Reichenbachiellaceae</taxon>
        <taxon>Marinoscillum</taxon>
    </lineage>
</organism>
<name>A0ABW7N581_9BACT</name>
<keyword evidence="4" id="KW-1185">Reference proteome</keyword>
<evidence type="ECO:0000313" key="3">
    <source>
        <dbReference type="EMBL" id="MFH6981849.1"/>
    </source>
</evidence>
<dbReference type="PANTHER" id="PTHR33376:SF2">
    <property type="entry name" value="DICARBOXYLATE-BINDING PERIPLASMIC PROTEIN"/>
    <property type="match status" value="1"/>
</dbReference>
<evidence type="ECO:0000256" key="2">
    <source>
        <dbReference type="SAM" id="SignalP"/>
    </source>
</evidence>
<dbReference type="PROSITE" id="PS51257">
    <property type="entry name" value="PROKAR_LIPOPROTEIN"/>
    <property type="match status" value="1"/>
</dbReference>
<evidence type="ECO:0000256" key="1">
    <source>
        <dbReference type="ARBA" id="ARBA00022729"/>
    </source>
</evidence>
<dbReference type="PIRSF" id="PIRSF006470">
    <property type="entry name" value="DctB"/>
    <property type="match status" value="1"/>
</dbReference>
<accession>A0ABW7N581</accession>
<dbReference type="PANTHER" id="PTHR33376">
    <property type="match status" value="1"/>
</dbReference>
<sequence length="325" mass="36569">MRYLLILICAALVSACATSSETRELKLGHSLAVSHPVHTGMVFMAERLEEISGGKMKMTIYPSGQLGNERETLELLQIGSLAMTKVSAAVLENFAPNFRVLGLPYIFESEEHMYRVLDGEIGEELLGQGEQYRFRGLCYYDAGSRSFYTKDRPVYTPEDLKGLKIRVMKSNTAVNMVNQLGGSPTPISFGELYTALQQGVVDGAENNPPSFYSSRHYEVCKYYTLDEHTSVPDVLLVSMVWWNRLSEQEQKWLKQAATESVSYQRVVWAESVKESLAAVKAAGVEIIIPEKEDFSSVVNPIYEAYKDDVEKFELIMRVRALADEK</sequence>